<comment type="caution">
    <text evidence="1">The sequence shown here is derived from an EMBL/GenBank/DDBJ whole genome shotgun (WGS) entry which is preliminary data.</text>
</comment>
<accession>A0ACB9LRN1</accession>
<organism evidence="1 2">
    <name type="scientific">Bauhinia variegata</name>
    <name type="common">Purple orchid tree</name>
    <name type="synonym">Phanera variegata</name>
    <dbReference type="NCBI Taxonomy" id="167791"/>
    <lineage>
        <taxon>Eukaryota</taxon>
        <taxon>Viridiplantae</taxon>
        <taxon>Streptophyta</taxon>
        <taxon>Embryophyta</taxon>
        <taxon>Tracheophyta</taxon>
        <taxon>Spermatophyta</taxon>
        <taxon>Magnoliopsida</taxon>
        <taxon>eudicotyledons</taxon>
        <taxon>Gunneridae</taxon>
        <taxon>Pentapetalae</taxon>
        <taxon>rosids</taxon>
        <taxon>fabids</taxon>
        <taxon>Fabales</taxon>
        <taxon>Fabaceae</taxon>
        <taxon>Cercidoideae</taxon>
        <taxon>Cercideae</taxon>
        <taxon>Bauhiniinae</taxon>
        <taxon>Bauhinia</taxon>
    </lineage>
</organism>
<keyword evidence="2" id="KW-1185">Reference proteome</keyword>
<evidence type="ECO:0000313" key="2">
    <source>
        <dbReference type="Proteomes" id="UP000828941"/>
    </source>
</evidence>
<reference evidence="1 2" key="1">
    <citation type="journal article" date="2022" name="DNA Res.">
        <title>Chromosomal-level genome assembly of the orchid tree Bauhinia variegata (Leguminosae; Cercidoideae) supports the allotetraploid origin hypothesis of Bauhinia.</title>
        <authorList>
            <person name="Zhong Y."/>
            <person name="Chen Y."/>
            <person name="Zheng D."/>
            <person name="Pang J."/>
            <person name="Liu Y."/>
            <person name="Luo S."/>
            <person name="Meng S."/>
            <person name="Qian L."/>
            <person name="Wei D."/>
            <person name="Dai S."/>
            <person name="Zhou R."/>
        </authorList>
    </citation>
    <scope>NUCLEOTIDE SEQUENCE [LARGE SCALE GENOMIC DNA]</scope>
    <source>
        <strain evidence="1">BV-YZ2020</strain>
    </source>
</reference>
<dbReference type="Proteomes" id="UP000828941">
    <property type="component" value="Chromosome 11"/>
</dbReference>
<name>A0ACB9LRN1_BAUVA</name>
<sequence length="555" mass="62211">MMLHFGQPAKLKTKRIVFEDVFAVCDSATLEQLKELSAKRRAIEESINESSFITEAIAKEMSGGLVSRIEQLTACVVSIGNNYRMVQWTSSLKIRWSSALSSSSIFNLMGPKFFQIDNLRFELGMTHFLYAAILRERALEVLSTARVTSEKPPEALAAISTIMILICLAEAQAVTTRKAEEKGSSSSLLAKLHHGVTLFLNEAIGVLNTGIREYKDISPCLLEFISCCKSLHELKGQKCFAEIDDASEVLRKYVYENDNVWREKIPAADELPLPQALQLLVARLSSRSCKYGCTVQFSSPEQTISDQESPFLLNPFHLKSWQLRLLSSALSLKSSTSRWGRIVSAVVSEEKAIGSSFSAAEVFKLISRREQLTVECEWNNILVDPILIGNLDFGIPWPYDAAKKVLKNFQLNDLPEVDCLLITESLDDHCPLKTLKPLSEKAPNLKLLQLLMPRSCWVPFFNNDQELAIGGSGDGGGEGRKFRHAKTAEAGPSLREMKEKLRVLGFCRKRIGRKDKKREEARACMVRRPRFVGCLSQLSVSEMTGHNKQWQVTEN</sequence>
<protein>
    <submittedName>
        <fullName evidence="1">Uncharacterized protein</fullName>
    </submittedName>
</protein>
<evidence type="ECO:0000313" key="1">
    <source>
        <dbReference type="EMBL" id="KAI4313859.1"/>
    </source>
</evidence>
<dbReference type="EMBL" id="CM039436">
    <property type="protein sequence ID" value="KAI4313859.1"/>
    <property type="molecule type" value="Genomic_DNA"/>
</dbReference>
<gene>
    <name evidence="1" type="ORF">L6164_026806</name>
</gene>
<proteinExistence type="predicted"/>